<dbReference type="Gene3D" id="3.60.21.70">
    <property type="entry name" value="PhoD-like phosphatase"/>
    <property type="match status" value="1"/>
</dbReference>
<dbReference type="CDD" id="cd07389">
    <property type="entry name" value="MPP_PhoD"/>
    <property type="match status" value="1"/>
</dbReference>
<dbReference type="Proteomes" id="UP000295706">
    <property type="component" value="Unassembled WGS sequence"/>
</dbReference>
<keyword evidence="1" id="KW-0732">Signal</keyword>
<feature type="domain" description="DUF7800" evidence="3">
    <location>
        <begin position="21"/>
        <end position="109"/>
    </location>
</feature>
<evidence type="ECO:0000313" key="4">
    <source>
        <dbReference type="EMBL" id="TDB68137.1"/>
    </source>
</evidence>
<evidence type="ECO:0000256" key="1">
    <source>
        <dbReference type="SAM" id="SignalP"/>
    </source>
</evidence>
<feature type="domain" description="PhoD-like phosphatase metallophosphatase" evidence="2">
    <location>
        <begin position="257"/>
        <end position="397"/>
    </location>
</feature>
<sequence>MKKYIAFAFCFLLSASLFGQIQSGPMVGYSDMREVMLWVQTQQAANVRIDFWEDGKPTARQSTEEIKTEKKDAFVAKLLAYPLEPGKKYSYEVVINNKVVKRPYPLQFQTQALWQYRSDPPNFRFAIGSCTYVNDEAYDRPGKPYGGQYEIFKSIHEQKPDFMIWGGDNTYLREPDWNTRSGMLYRYTHTRSLPEMQALLGSAHNYAIWDDHDFGPNDSDRAFWLKNTAAETFKLFWANPNYVLDGPCTGTFFWNDIQFFLLDDRWFKAPNERAEPRDYFGQQQIRWLIDALSTSKAPFKFVVAGGQIINASPVFENYSNYAAEQEQFLKQLADEKIPGVIFLTGDRHSTALHTLKRPGTYPLHDFTISPLTSGRAIPVKEEYQNSTMDTTTVVTERNFAILDVSGPATDRKLRVSVRNVQGKELWSRELTASELK</sequence>
<dbReference type="Pfam" id="PF25077">
    <property type="entry name" value="DUF7800"/>
    <property type="match status" value="1"/>
</dbReference>
<feature type="signal peptide" evidence="1">
    <location>
        <begin position="1"/>
        <end position="19"/>
    </location>
</feature>
<protein>
    <submittedName>
        <fullName evidence="4">Alkaline phosphatase family protein</fullName>
    </submittedName>
</protein>
<evidence type="ECO:0000313" key="5">
    <source>
        <dbReference type="Proteomes" id="UP000295706"/>
    </source>
</evidence>
<evidence type="ECO:0000259" key="2">
    <source>
        <dbReference type="Pfam" id="PF09423"/>
    </source>
</evidence>
<feature type="chain" id="PRO_5020412410" evidence="1">
    <location>
        <begin position="20"/>
        <end position="436"/>
    </location>
</feature>
<name>A0A4R4KIR8_9BACT</name>
<proteinExistence type="predicted"/>
<dbReference type="PANTHER" id="PTHR33987">
    <property type="entry name" value="CALCINEURIN-LIKE METALLO-PHOSPHOESTERASE SUPERFAMILY PROTEIN"/>
    <property type="match status" value="1"/>
</dbReference>
<dbReference type="OrthoDB" id="9763616at2"/>
<accession>A0A4R4KIR8</accession>
<dbReference type="RefSeq" id="WP_132114814.1">
    <property type="nucleotide sequence ID" value="NZ_SMJU01000002.1"/>
</dbReference>
<dbReference type="InterPro" id="IPR056702">
    <property type="entry name" value="DUF7800"/>
</dbReference>
<dbReference type="PANTHER" id="PTHR33987:SF1">
    <property type="entry name" value="CALCINEURIN-LIKE METALLO-PHOSPHOESTERASE SUPERFAMILY PROTEIN"/>
    <property type="match status" value="1"/>
</dbReference>
<comment type="caution">
    <text evidence="4">The sequence shown here is derived from an EMBL/GenBank/DDBJ whole genome shotgun (WGS) entry which is preliminary data.</text>
</comment>
<keyword evidence="5" id="KW-1185">Reference proteome</keyword>
<evidence type="ECO:0000259" key="3">
    <source>
        <dbReference type="Pfam" id="PF25077"/>
    </source>
</evidence>
<dbReference type="SUPFAM" id="SSF56300">
    <property type="entry name" value="Metallo-dependent phosphatases"/>
    <property type="match status" value="1"/>
</dbReference>
<gene>
    <name evidence="4" type="ORF">EZE20_04230</name>
</gene>
<dbReference type="InterPro" id="IPR018946">
    <property type="entry name" value="PhoD-like_MPP"/>
</dbReference>
<dbReference type="EMBL" id="SMJU01000002">
    <property type="protein sequence ID" value="TDB68137.1"/>
    <property type="molecule type" value="Genomic_DNA"/>
</dbReference>
<organism evidence="4 5">
    <name type="scientific">Arundinibacter roseus</name>
    <dbReference type="NCBI Taxonomy" id="2070510"/>
    <lineage>
        <taxon>Bacteria</taxon>
        <taxon>Pseudomonadati</taxon>
        <taxon>Bacteroidota</taxon>
        <taxon>Cytophagia</taxon>
        <taxon>Cytophagales</taxon>
        <taxon>Spirosomataceae</taxon>
        <taxon>Arundinibacter</taxon>
    </lineage>
</organism>
<dbReference type="InterPro" id="IPR038607">
    <property type="entry name" value="PhoD-like_sf"/>
</dbReference>
<dbReference type="AlphaFoldDB" id="A0A4R4KIR8"/>
<dbReference type="InterPro" id="IPR029052">
    <property type="entry name" value="Metallo-depent_PP-like"/>
</dbReference>
<dbReference type="Pfam" id="PF09423">
    <property type="entry name" value="PhoD"/>
    <property type="match status" value="1"/>
</dbReference>
<reference evidence="4 5" key="1">
    <citation type="submission" date="2019-02" db="EMBL/GenBank/DDBJ databases">
        <title>Arundinibacter roseus gen. nov., sp. nov., a new member of the family Cytophagaceae.</title>
        <authorList>
            <person name="Szuroczki S."/>
            <person name="Khayer B."/>
            <person name="Sproer C."/>
            <person name="Toumi M."/>
            <person name="Szabo A."/>
            <person name="Felfoldi T."/>
            <person name="Schumann P."/>
            <person name="Toth E."/>
        </authorList>
    </citation>
    <scope>NUCLEOTIDE SEQUENCE [LARGE SCALE GENOMIC DNA]</scope>
    <source>
        <strain evidence="4 5">DMA-k-7a</strain>
    </source>
</reference>